<dbReference type="InterPro" id="IPR036397">
    <property type="entry name" value="RNaseH_sf"/>
</dbReference>
<evidence type="ECO:0000313" key="2">
    <source>
        <dbReference type="EMBL" id="HHJ80976.1"/>
    </source>
</evidence>
<comment type="caution">
    <text evidence="2">The sequence shown here is derived from an EMBL/GenBank/DDBJ whole genome shotgun (WGS) entry which is preliminary data.</text>
</comment>
<feature type="non-terminal residue" evidence="2">
    <location>
        <position position="286"/>
    </location>
</feature>
<dbReference type="SUPFAM" id="SSF53098">
    <property type="entry name" value="Ribonuclease H-like"/>
    <property type="match status" value="1"/>
</dbReference>
<feature type="domain" description="Integrase catalytic" evidence="1">
    <location>
        <begin position="160"/>
        <end position="286"/>
    </location>
</feature>
<dbReference type="AlphaFoldDB" id="A0A832N6R9"/>
<sequence length="286" mass="32422">MAINELADVAIRNTLTELALQLDASPYGERSELVKEFAAQFNWSVSKIYRLLKKVGWSSGRKPRADKGTSALPFEVITEMSSMLRLGVRKNGKATMETPNARSLLEANGREFGVGNDRVNTVLKQHNMDLKSQQQPSAYQSQRTRHPNHVHLVDPSLCLIYYDPAGKQHIIRDDQFYKNKPENIMRIEKWKVWRYVLVDHYSGTVVVRYYRAKGETQANLYDFLLYAWGYIDGRVFHGVPLILYWDKGSANTSGAIRVALKALQVEAITHKAGNPRAKGAVEVANN</sequence>
<evidence type="ECO:0000259" key="1">
    <source>
        <dbReference type="PROSITE" id="PS50994"/>
    </source>
</evidence>
<reference evidence="2" key="1">
    <citation type="journal article" date="2020" name="mSystems">
        <title>Genome- and Community-Level Interaction Insights into Carbon Utilization and Element Cycling Functions of Hydrothermarchaeota in Hydrothermal Sediment.</title>
        <authorList>
            <person name="Zhou Z."/>
            <person name="Liu Y."/>
            <person name="Xu W."/>
            <person name="Pan J."/>
            <person name="Luo Z.H."/>
            <person name="Li M."/>
        </authorList>
    </citation>
    <scope>NUCLEOTIDE SEQUENCE [LARGE SCALE GENOMIC DNA]</scope>
    <source>
        <strain evidence="2">HyVt-505</strain>
    </source>
</reference>
<dbReference type="Proteomes" id="UP000885832">
    <property type="component" value="Unassembled WGS sequence"/>
</dbReference>
<organism evidence="2">
    <name type="scientific">Candidatus Tenderia electrophaga</name>
    <dbReference type="NCBI Taxonomy" id="1748243"/>
    <lineage>
        <taxon>Bacteria</taxon>
        <taxon>Pseudomonadati</taxon>
        <taxon>Pseudomonadota</taxon>
        <taxon>Gammaproteobacteria</taxon>
        <taxon>Candidatus Tenderiales</taxon>
        <taxon>Candidatus Tenderiaceae</taxon>
        <taxon>Candidatus Tenderia</taxon>
    </lineage>
</organism>
<dbReference type="InterPro" id="IPR012337">
    <property type="entry name" value="RNaseH-like_sf"/>
</dbReference>
<proteinExistence type="predicted"/>
<dbReference type="PANTHER" id="PTHR35004">
    <property type="entry name" value="TRANSPOSASE RV3428C-RELATED"/>
    <property type="match status" value="1"/>
</dbReference>
<dbReference type="PROSITE" id="PS50994">
    <property type="entry name" value="INTEGRASE"/>
    <property type="match status" value="1"/>
</dbReference>
<dbReference type="GO" id="GO:0003676">
    <property type="term" value="F:nucleic acid binding"/>
    <property type="evidence" value="ECO:0007669"/>
    <property type="project" value="InterPro"/>
</dbReference>
<dbReference type="Gene3D" id="3.30.420.10">
    <property type="entry name" value="Ribonuclease H-like superfamily/Ribonuclease H"/>
    <property type="match status" value="1"/>
</dbReference>
<accession>A0A832N6R9</accession>
<gene>
    <name evidence="2" type="ORF">ENJ65_05020</name>
</gene>
<dbReference type="GO" id="GO:0015074">
    <property type="term" value="P:DNA integration"/>
    <property type="evidence" value="ECO:0007669"/>
    <property type="project" value="InterPro"/>
</dbReference>
<protein>
    <submittedName>
        <fullName evidence="2">Transposase</fullName>
    </submittedName>
</protein>
<dbReference type="EMBL" id="DRNF01000317">
    <property type="protein sequence ID" value="HHJ80976.1"/>
    <property type="molecule type" value="Genomic_DNA"/>
</dbReference>
<dbReference type="InterPro" id="IPR001584">
    <property type="entry name" value="Integrase_cat-core"/>
</dbReference>
<dbReference type="PANTHER" id="PTHR35004:SF7">
    <property type="entry name" value="INTEGRASE PROTEIN"/>
    <property type="match status" value="1"/>
</dbReference>
<name>A0A832N6R9_9GAMM</name>